<dbReference type="GO" id="GO:0006511">
    <property type="term" value="P:ubiquitin-dependent protein catabolic process"/>
    <property type="evidence" value="ECO:0007669"/>
    <property type="project" value="TreeGrafter"/>
</dbReference>
<comment type="caution">
    <text evidence="7">The sequence shown here is derived from an EMBL/GenBank/DDBJ whole genome shotgun (WGS) entry which is preliminary data.</text>
</comment>
<dbReference type="Pfam" id="PF13639">
    <property type="entry name" value="zf-RING_2"/>
    <property type="match status" value="1"/>
</dbReference>
<keyword evidence="2 4" id="KW-0863">Zinc-finger</keyword>
<dbReference type="SUPFAM" id="SSF57850">
    <property type="entry name" value="RING/U-box"/>
    <property type="match status" value="1"/>
</dbReference>
<feature type="domain" description="RING-type" evidence="6">
    <location>
        <begin position="164"/>
        <end position="205"/>
    </location>
</feature>
<keyword evidence="3" id="KW-0862">Zinc</keyword>
<dbReference type="EMBL" id="JBCNJP010011161">
    <property type="protein sequence ID" value="KAK9048622.1"/>
    <property type="molecule type" value="Genomic_DNA"/>
</dbReference>
<evidence type="ECO:0000256" key="1">
    <source>
        <dbReference type="ARBA" id="ARBA00022723"/>
    </source>
</evidence>
<protein>
    <recommendedName>
        <fullName evidence="6">RING-type domain-containing protein</fullName>
    </recommendedName>
</protein>
<accession>A0AAP0C7Y0</accession>
<dbReference type="PROSITE" id="PS50089">
    <property type="entry name" value="ZF_RING_2"/>
    <property type="match status" value="1"/>
</dbReference>
<dbReference type="Proteomes" id="UP001408789">
    <property type="component" value="Unassembled WGS sequence"/>
</dbReference>
<dbReference type="PANTHER" id="PTHR45931">
    <property type="entry name" value="SI:CH211-59O9.10"/>
    <property type="match status" value="1"/>
</dbReference>
<dbReference type="InterPro" id="IPR013083">
    <property type="entry name" value="Znf_RING/FYVE/PHD"/>
</dbReference>
<evidence type="ECO:0000259" key="6">
    <source>
        <dbReference type="PROSITE" id="PS50089"/>
    </source>
</evidence>
<keyword evidence="8" id="KW-1185">Reference proteome</keyword>
<dbReference type="GO" id="GO:0005634">
    <property type="term" value="C:nucleus"/>
    <property type="evidence" value="ECO:0007669"/>
    <property type="project" value="TreeGrafter"/>
</dbReference>
<name>A0AAP0C7Y0_9ASTR</name>
<gene>
    <name evidence="7" type="ORF">SSX86_032413</name>
</gene>
<evidence type="ECO:0000256" key="3">
    <source>
        <dbReference type="ARBA" id="ARBA00022833"/>
    </source>
</evidence>
<dbReference type="Gene3D" id="3.30.40.10">
    <property type="entry name" value="Zinc/RING finger domain, C3HC4 (zinc finger)"/>
    <property type="match status" value="1"/>
</dbReference>
<dbReference type="InterPro" id="IPR051834">
    <property type="entry name" value="RING_finger_E3_ligase"/>
</dbReference>
<dbReference type="SMART" id="SM00184">
    <property type="entry name" value="RING"/>
    <property type="match status" value="1"/>
</dbReference>
<feature type="compositionally biased region" description="Polar residues" evidence="5">
    <location>
        <begin position="86"/>
        <end position="96"/>
    </location>
</feature>
<dbReference type="InterPro" id="IPR001841">
    <property type="entry name" value="Znf_RING"/>
</dbReference>
<evidence type="ECO:0000256" key="4">
    <source>
        <dbReference type="PROSITE-ProRule" id="PRU00175"/>
    </source>
</evidence>
<evidence type="ECO:0000313" key="8">
    <source>
        <dbReference type="Proteomes" id="UP001408789"/>
    </source>
</evidence>
<feature type="region of interest" description="Disordered" evidence="5">
    <location>
        <begin position="86"/>
        <end position="105"/>
    </location>
</feature>
<dbReference type="PANTHER" id="PTHR45931:SF16">
    <property type="entry name" value="RING_U-BOX SUPERFAMILY PROTEIN"/>
    <property type="match status" value="1"/>
</dbReference>
<dbReference type="GO" id="GO:0061630">
    <property type="term" value="F:ubiquitin protein ligase activity"/>
    <property type="evidence" value="ECO:0007669"/>
    <property type="project" value="TreeGrafter"/>
</dbReference>
<keyword evidence="1" id="KW-0479">Metal-binding</keyword>
<evidence type="ECO:0000256" key="2">
    <source>
        <dbReference type="ARBA" id="ARBA00022771"/>
    </source>
</evidence>
<reference evidence="7 8" key="1">
    <citation type="submission" date="2024-04" db="EMBL/GenBank/DDBJ databases">
        <title>The reference genome of an endangered Asteraceae, Deinandra increscens subsp. villosa, native to the Central Coast of California.</title>
        <authorList>
            <person name="Guilliams M."/>
            <person name="Hasenstab-Lehman K."/>
            <person name="Meyer R."/>
            <person name="Mcevoy S."/>
        </authorList>
    </citation>
    <scope>NUCLEOTIDE SEQUENCE [LARGE SCALE GENOMIC DNA]</scope>
    <source>
        <tissue evidence="7">Leaf</tissue>
    </source>
</reference>
<dbReference type="FunFam" id="3.30.40.10:FF:000468">
    <property type="entry name" value="RING/U-box superfamily protein"/>
    <property type="match status" value="1"/>
</dbReference>
<organism evidence="7 8">
    <name type="scientific">Deinandra increscens subsp. villosa</name>
    <dbReference type="NCBI Taxonomy" id="3103831"/>
    <lineage>
        <taxon>Eukaryota</taxon>
        <taxon>Viridiplantae</taxon>
        <taxon>Streptophyta</taxon>
        <taxon>Embryophyta</taxon>
        <taxon>Tracheophyta</taxon>
        <taxon>Spermatophyta</taxon>
        <taxon>Magnoliopsida</taxon>
        <taxon>eudicotyledons</taxon>
        <taxon>Gunneridae</taxon>
        <taxon>Pentapetalae</taxon>
        <taxon>asterids</taxon>
        <taxon>campanulids</taxon>
        <taxon>Asterales</taxon>
        <taxon>Asteraceae</taxon>
        <taxon>Asteroideae</taxon>
        <taxon>Heliantheae alliance</taxon>
        <taxon>Madieae</taxon>
        <taxon>Madiinae</taxon>
        <taxon>Deinandra</taxon>
    </lineage>
</organism>
<sequence length="253" mass="29430">MSNHTNNTRHPNNAYSRYIDANRVNFDFISPPSLPFPRILNERVGVDPWLWSLQERTLTLPSSMISFPRPRMQLVGFRNNMMANNTNMLPRPTEQSRQQHSELSHSDQMTALKTLKKVIFNPTPKKIVQRVGRFYRQQDARKAYGDQKTHEQVEEDDDDDNKRCVVCLEDFEAKEVVMVTPCNHMFHEECIVPWVKGNGKCPVCRFSFCERNEDSGESSTRNDNSVDDRLRNELVSFVTSRGSRSTTIEPFWA</sequence>
<dbReference type="GO" id="GO:0008270">
    <property type="term" value="F:zinc ion binding"/>
    <property type="evidence" value="ECO:0007669"/>
    <property type="project" value="UniProtKB-KW"/>
</dbReference>
<evidence type="ECO:0000256" key="5">
    <source>
        <dbReference type="SAM" id="MobiDB-lite"/>
    </source>
</evidence>
<proteinExistence type="predicted"/>
<dbReference type="AlphaFoldDB" id="A0AAP0C7Y0"/>
<evidence type="ECO:0000313" key="7">
    <source>
        <dbReference type="EMBL" id="KAK9048622.1"/>
    </source>
</evidence>